<dbReference type="AlphaFoldDB" id="A0A853F4P6"/>
<keyword evidence="1" id="KW-1133">Transmembrane helix</keyword>
<comment type="caution">
    <text evidence="2">The sequence shown here is derived from an EMBL/GenBank/DDBJ whole genome shotgun (WGS) entry which is preliminary data.</text>
</comment>
<name>A0A853F4P6_9GAMM</name>
<protein>
    <submittedName>
        <fullName evidence="2">Uncharacterized protein</fullName>
    </submittedName>
</protein>
<organism evidence="2 3">
    <name type="scientific">Candidatus Thiodubiliella endoseptemdiera</name>
    <dbReference type="NCBI Taxonomy" id="2738886"/>
    <lineage>
        <taxon>Bacteria</taxon>
        <taxon>Pseudomonadati</taxon>
        <taxon>Pseudomonadota</taxon>
        <taxon>Gammaproteobacteria</taxon>
        <taxon>Candidatus Pseudothioglobaceae</taxon>
        <taxon>Candidatus Thiodubiliella</taxon>
    </lineage>
</organism>
<gene>
    <name evidence="2" type="ORF">H0A76_12655</name>
</gene>
<reference evidence="2 3" key="1">
    <citation type="submission" date="2020-05" db="EMBL/GenBank/DDBJ databases">
        <title>Horizontal transmission and recombination maintain forever young bacterial symbiont genomes.</title>
        <authorList>
            <person name="Russell S.L."/>
            <person name="Pepper-Tunick E."/>
            <person name="Svedberg J."/>
            <person name="Byrne A."/>
            <person name="Ruelas Castillo J."/>
            <person name="Vollmers C."/>
            <person name="Beinart R.A."/>
            <person name="Corbett-Detig R."/>
        </authorList>
    </citation>
    <scope>NUCLEOTIDE SEQUENCE [LARGE SCALE GENOMIC DNA]</scope>
    <source>
        <strain evidence="2">455</strain>
    </source>
</reference>
<accession>A0A853F4P6</accession>
<dbReference type="EMBL" id="JACCHT010000006">
    <property type="protein sequence ID" value="NYT28622.1"/>
    <property type="molecule type" value="Genomic_DNA"/>
</dbReference>
<evidence type="ECO:0000256" key="1">
    <source>
        <dbReference type="SAM" id="Phobius"/>
    </source>
</evidence>
<proteinExistence type="predicted"/>
<feature type="transmembrane region" description="Helical" evidence="1">
    <location>
        <begin position="6"/>
        <end position="24"/>
    </location>
</feature>
<keyword evidence="1" id="KW-0812">Transmembrane</keyword>
<evidence type="ECO:0000313" key="3">
    <source>
        <dbReference type="Proteomes" id="UP000568751"/>
    </source>
</evidence>
<keyword evidence="1" id="KW-0472">Membrane</keyword>
<sequence>MGEIELHIPSTPILLILFVHGRRLRRRRRLRSGTNALWSRAYWYHGGLSRYSCSMGAKINEITFTVLLPDEIIWYASVHAVGVDCPHRRRRKKFLGLTVDGRVRHDATKAKTRVEI</sequence>
<evidence type="ECO:0000313" key="2">
    <source>
        <dbReference type="EMBL" id="NYT28622.1"/>
    </source>
</evidence>
<dbReference type="Proteomes" id="UP000568751">
    <property type="component" value="Unassembled WGS sequence"/>
</dbReference>